<dbReference type="PANTHER" id="PTHR38887:SF1">
    <property type="entry name" value="RAS MODIFICATION PROTEIN ERF4"/>
    <property type="match status" value="1"/>
</dbReference>
<accession>A0A4Z0YQJ8</accession>
<name>A0A4Z0YQJ8_9PEZI</name>
<gene>
    <name evidence="2" type="ORF">E0Z10_g2170</name>
</gene>
<dbReference type="OrthoDB" id="3433125at2759"/>
<dbReference type="EMBL" id="SKBN01000025">
    <property type="protein sequence ID" value="TGJ86609.1"/>
    <property type="molecule type" value="Genomic_DNA"/>
</dbReference>
<feature type="region of interest" description="Disordered" evidence="1">
    <location>
        <begin position="306"/>
        <end position="327"/>
    </location>
</feature>
<dbReference type="AlphaFoldDB" id="A0A4Z0YQJ8"/>
<evidence type="ECO:0000313" key="3">
    <source>
        <dbReference type="Proteomes" id="UP000297716"/>
    </source>
</evidence>
<evidence type="ECO:0000313" key="2">
    <source>
        <dbReference type="EMBL" id="TGJ86609.1"/>
    </source>
</evidence>
<dbReference type="Proteomes" id="UP000297716">
    <property type="component" value="Unassembled WGS sequence"/>
</dbReference>
<keyword evidence="3" id="KW-1185">Reference proteome</keyword>
<evidence type="ECO:0000256" key="1">
    <source>
        <dbReference type="SAM" id="MobiDB-lite"/>
    </source>
</evidence>
<dbReference type="PANTHER" id="PTHR38887">
    <property type="entry name" value="CHROMOSOME 21, WHOLE GENOME SHOTGUN SEQUENCE"/>
    <property type="match status" value="1"/>
</dbReference>
<comment type="caution">
    <text evidence="2">The sequence shown here is derived from an EMBL/GenBank/DDBJ whole genome shotgun (WGS) entry which is preliminary data.</text>
</comment>
<proteinExistence type="predicted"/>
<sequence length="364" mass="40670">MASEPSKHLALTLLEIDPKEVGPLQLGRVSDNDRVIAEFNRHDSDHEQWDLDDAQQQVSEACAEDSERLEEVIQQVLPASIVTGGRLQYPVILPQRRPKRRHRGFIRAYAPDLHACGIDQMTFMAFLNELDKSTAWSPLVDIINLSTVATFAIPGGLGAAVAVPIQLATGIYKELQGRKGQNEFLQKMNIELFRPRGLYCLIVAHSNASEKQLTQDNVVANIGSRIEPATTFGDRFKTNFRNADGKFGPVEFPASAELVFPILDEAVGTNAESVAKKNAFARVIERYGARRDWKRTAKWIRKNPGSPLEALMDPKAAERAREKGLKKPKKRRLAKNLLYMMVVNMPSDEEMAEALRIAGEIENT</sequence>
<protein>
    <submittedName>
        <fullName evidence="2">Uncharacterized protein</fullName>
    </submittedName>
</protein>
<organism evidence="2 3">
    <name type="scientific">Xylaria hypoxylon</name>
    <dbReference type="NCBI Taxonomy" id="37992"/>
    <lineage>
        <taxon>Eukaryota</taxon>
        <taxon>Fungi</taxon>
        <taxon>Dikarya</taxon>
        <taxon>Ascomycota</taxon>
        <taxon>Pezizomycotina</taxon>
        <taxon>Sordariomycetes</taxon>
        <taxon>Xylariomycetidae</taxon>
        <taxon>Xylariales</taxon>
        <taxon>Xylariaceae</taxon>
        <taxon>Xylaria</taxon>
    </lineage>
</organism>
<reference evidence="2 3" key="1">
    <citation type="submission" date="2019-03" db="EMBL/GenBank/DDBJ databases">
        <title>Draft genome sequence of Xylaria hypoxylon DSM 108379, a ubiquitous saprotrophic-parasitic fungi on hardwood.</title>
        <authorList>
            <person name="Buettner E."/>
            <person name="Leonhardt S."/>
            <person name="Gebauer A.M."/>
            <person name="Liers C."/>
            <person name="Hofrichter M."/>
            <person name="Kellner H."/>
        </authorList>
    </citation>
    <scope>NUCLEOTIDE SEQUENCE [LARGE SCALE GENOMIC DNA]</scope>
    <source>
        <strain evidence="2 3">DSM 108379</strain>
    </source>
</reference>
<feature type="compositionally biased region" description="Basic and acidic residues" evidence="1">
    <location>
        <begin position="315"/>
        <end position="325"/>
    </location>
</feature>
<dbReference type="InterPro" id="IPR053221">
    <property type="entry name" value="Burnettramic_acid_biosynth"/>
</dbReference>